<evidence type="ECO:0000259" key="14">
    <source>
        <dbReference type="PROSITE" id="PS50846"/>
    </source>
</evidence>
<dbReference type="SUPFAM" id="SSF81653">
    <property type="entry name" value="Calcium ATPase, transduction domain A"/>
    <property type="match status" value="1"/>
</dbReference>
<dbReference type="InterPro" id="IPR059000">
    <property type="entry name" value="ATPase_P-type_domA"/>
</dbReference>
<protein>
    <submittedName>
        <fullName evidence="15">Cadmium/zinc-transporting ATPase HMA2</fullName>
        <ecNumber evidence="15">3.6.3.3</ecNumber>
        <ecNumber evidence="15">3.6.3.5</ecNumber>
    </submittedName>
</protein>
<evidence type="ECO:0000256" key="1">
    <source>
        <dbReference type="ARBA" id="ARBA00004141"/>
    </source>
</evidence>
<evidence type="ECO:0000313" key="15">
    <source>
        <dbReference type="EMBL" id="PKA57555.1"/>
    </source>
</evidence>
<feature type="transmembrane region" description="Helical" evidence="13">
    <location>
        <begin position="168"/>
        <end position="187"/>
    </location>
</feature>
<dbReference type="OrthoDB" id="432719at2759"/>
<dbReference type="Gene3D" id="2.70.150.10">
    <property type="entry name" value="Calcium-transporting ATPase, cytoplasmic transduction domain A"/>
    <property type="match status" value="1"/>
</dbReference>
<dbReference type="SUPFAM" id="SSF56784">
    <property type="entry name" value="HAD-like"/>
    <property type="match status" value="1"/>
</dbReference>
<evidence type="ECO:0000256" key="11">
    <source>
        <dbReference type="ARBA" id="ARBA00047308"/>
    </source>
</evidence>
<dbReference type="InterPro" id="IPR027256">
    <property type="entry name" value="P-typ_ATPase_IB"/>
</dbReference>
<evidence type="ECO:0000256" key="3">
    <source>
        <dbReference type="ARBA" id="ARBA00022539"/>
    </source>
</evidence>
<dbReference type="Proteomes" id="UP000236161">
    <property type="component" value="Unassembled WGS sequence"/>
</dbReference>
<evidence type="ECO:0000256" key="5">
    <source>
        <dbReference type="ARBA" id="ARBA00022723"/>
    </source>
</evidence>
<comment type="catalytic activity">
    <reaction evidence="11">
        <text>Zn(2+)(in) + ATP + H2O = Zn(2+)(out) + ADP + phosphate + H(+)</text>
        <dbReference type="Rhea" id="RHEA:20621"/>
        <dbReference type="ChEBI" id="CHEBI:15377"/>
        <dbReference type="ChEBI" id="CHEBI:15378"/>
        <dbReference type="ChEBI" id="CHEBI:29105"/>
        <dbReference type="ChEBI" id="CHEBI:30616"/>
        <dbReference type="ChEBI" id="CHEBI:43474"/>
        <dbReference type="ChEBI" id="CHEBI:456216"/>
        <dbReference type="EC" id="7.2.2.12"/>
    </reaction>
</comment>
<dbReference type="InterPro" id="IPR006121">
    <property type="entry name" value="HMA_dom"/>
</dbReference>
<dbReference type="Gene3D" id="3.30.70.100">
    <property type="match status" value="1"/>
</dbReference>
<feature type="transmembrane region" description="Helical" evidence="13">
    <location>
        <begin position="680"/>
        <end position="701"/>
    </location>
</feature>
<reference evidence="15 16" key="1">
    <citation type="journal article" date="2017" name="Nature">
        <title>The Apostasia genome and the evolution of orchids.</title>
        <authorList>
            <person name="Zhang G.Q."/>
            <person name="Liu K.W."/>
            <person name="Li Z."/>
            <person name="Lohaus R."/>
            <person name="Hsiao Y.Y."/>
            <person name="Niu S.C."/>
            <person name="Wang J.Y."/>
            <person name="Lin Y.C."/>
            <person name="Xu Q."/>
            <person name="Chen L.J."/>
            <person name="Yoshida K."/>
            <person name="Fujiwara S."/>
            <person name="Wang Z.W."/>
            <person name="Zhang Y.Q."/>
            <person name="Mitsuda N."/>
            <person name="Wang M."/>
            <person name="Liu G.H."/>
            <person name="Pecoraro L."/>
            <person name="Huang H.X."/>
            <person name="Xiao X.J."/>
            <person name="Lin M."/>
            <person name="Wu X.Y."/>
            <person name="Wu W.L."/>
            <person name="Chen Y.Y."/>
            <person name="Chang S.B."/>
            <person name="Sakamoto S."/>
            <person name="Ohme-Takagi M."/>
            <person name="Yagi M."/>
            <person name="Zeng S.J."/>
            <person name="Shen C.Y."/>
            <person name="Yeh C.M."/>
            <person name="Luo Y.B."/>
            <person name="Tsai W.C."/>
            <person name="Van de Peer Y."/>
            <person name="Liu Z.J."/>
        </authorList>
    </citation>
    <scope>NUCLEOTIDE SEQUENCE [LARGE SCALE GENOMIC DNA]</scope>
    <source>
        <strain evidence="16">cv. Shenzhen</strain>
        <tissue evidence="15">Stem</tissue>
    </source>
</reference>
<evidence type="ECO:0000256" key="8">
    <source>
        <dbReference type="ARBA" id="ARBA00022967"/>
    </source>
</evidence>
<keyword evidence="7 13" id="KW-0067">ATP-binding</keyword>
<dbReference type="PRINTS" id="PR00119">
    <property type="entry name" value="CATATPASE"/>
</dbReference>
<dbReference type="InterPro" id="IPR008250">
    <property type="entry name" value="ATPase_P-typ_transduc_dom_A_sf"/>
</dbReference>
<dbReference type="InterPro" id="IPR036412">
    <property type="entry name" value="HAD-like_sf"/>
</dbReference>
<dbReference type="Pfam" id="PF00122">
    <property type="entry name" value="E1-E2_ATPase"/>
    <property type="match status" value="1"/>
</dbReference>
<dbReference type="InterPro" id="IPR001757">
    <property type="entry name" value="P_typ_ATPase"/>
</dbReference>
<dbReference type="GO" id="GO:0016887">
    <property type="term" value="F:ATP hydrolysis activity"/>
    <property type="evidence" value="ECO:0007669"/>
    <property type="project" value="InterPro"/>
</dbReference>
<dbReference type="SUPFAM" id="SSF81665">
    <property type="entry name" value="Calcium ATPase, transmembrane domain M"/>
    <property type="match status" value="1"/>
</dbReference>
<keyword evidence="6 13" id="KW-0547">Nucleotide-binding</keyword>
<dbReference type="FunFam" id="2.70.150.10:FF:000002">
    <property type="entry name" value="Copper-transporting ATPase 1, putative"/>
    <property type="match status" value="1"/>
</dbReference>
<keyword evidence="8" id="KW-1278">Translocase</keyword>
<feature type="domain" description="HMA" evidence="14">
    <location>
        <begin position="15"/>
        <end position="81"/>
    </location>
</feature>
<keyword evidence="15" id="KW-0378">Hydrolase</keyword>
<evidence type="ECO:0000256" key="7">
    <source>
        <dbReference type="ARBA" id="ARBA00022840"/>
    </source>
</evidence>
<dbReference type="FunFam" id="3.40.1110.10:FF:000043">
    <property type="entry name" value="Putative cadmium/zinc-transporting ATPase 3"/>
    <property type="match status" value="1"/>
</dbReference>
<dbReference type="PROSITE" id="PS50846">
    <property type="entry name" value="HMA_2"/>
    <property type="match status" value="1"/>
</dbReference>
<comment type="similarity">
    <text evidence="2 13">Belongs to the cation transport ATPase (P-type) (TC 3.A.3) family. Type IB subfamily.</text>
</comment>
<evidence type="ECO:0000256" key="13">
    <source>
        <dbReference type="RuleBase" id="RU362081"/>
    </source>
</evidence>
<evidence type="ECO:0000256" key="6">
    <source>
        <dbReference type="ARBA" id="ARBA00022741"/>
    </source>
</evidence>
<dbReference type="InterPro" id="IPR023298">
    <property type="entry name" value="ATPase_P-typ_TM_dom_sf"/>
</dbReference>
<dbReference type="SFLD" id="SFLDF00027">
    <property type="entry name" value="p-type_atpase"/>
    <property type="match status" value="1"/>
</dbReference>
<evidence type="ECO:0000313" key="16">
    <source>
        <dbReference type="Proteomes" id="UP000236161"/>
    </source>
</evidence>
<comment type="subcellular location">
    <subcellularLocation>
        <location evidence="1">Membrane</location>
        <topology evidence="1">Multi-pass membrane protein</topology>
    </subcellularLocation>
</comment>
<feature type="transmembrane region" description="Helical" evidence="13">
    <location>
        <begin position="144"/>
        <end position="162"/>
    </location>
</feature>
<dbReference type="InterPro" id="IPR023299">
    <property type="entry name" value="ATPase_P-typ_cyto_dom_N"/>
</dbReference>
<dbReference type="Pfam" id="PF00702">
    <property type="entry name" value="Hydrolase"/>
    <property type="match status" value="1"/>
</dbReference>
<dbReference type="SFLD" id="SFLDG00002">
    <property type="entry name" value="C1.7:_P-type_atpase_like"/>
    <property type="match status" value="1"/>
</dbReference>
<dbReference type="PANTHER" id="PTHR48085">
    <property type="entry name" value="CADMIUM/ZINC-TRANSPORTING ATPASE HMA2-RELATED"/>
    <property type="match status" value="1"/>
</dbReference>
<organism evidence="15 16">
    <name type="scientific">Apostasia shenzhenica</name>
    <dbReference type="NCBI Taxonomy" id="1088818"/>
    <lineage>
        <taxon>Eukaryota</taxon>
        <taxon>Viridiplantae</taxon>
        <taxon>Streptophyta</taxon>
        <taxon>Embryophyta</taxon>
        <taxon>Tracheophyta</taxon>
        <taxon>Spermatophyta</taxon>
        <taxon>Magnoliopsida</taxon>
        <taxon>Liliopsida</taxon>
        <taxon>Asparagales</taxon>
        <taxon>Orchidaceae</taxon>
        <taxon>Apostasioideae</taxon>
        <taxon>Apostasia</taxon>
    </lineage>
</organism>
<dbReference type="NCBIfam" id="TIGR01525">
    <property type="entry name" value="ATPase-IB_hvy"/>
    <property type="match status" value="1"/>
</dbReference>
<dbReference type="Gene3D" id="3.40.1110.10">
    <property type="entry name" value="Calcium-transporting ATPase, cytoplasmic domain N"/>
    <property type="match status" value="1"/>
</dbReference>
<dbReference type="GO" id="GO:0016020">
    <property type="term" value="C:membrane"/>
    <property type="evidence" value="ECO:0007669"/>
    <property type="project" value="UniProtKB-SubCell"/>
</dbReference>
<dbReference type="PROSITE" id="PS00154">
    <property type="entry name" value="ATPASE_E1_E2"/>
    <property type="match status" value="1"/>
</dbReference>
<dbReference type="InterPro" id="IPR051014">
    <property type="entry name" value="Cation_Transport_ATPase_IB"/>
</dbReference>
<dbReference type="PANTHER" id="PTHR48085:SF5">
    <property type="entry name" value="CADMIUM_ZINC-TRANSPORTING ATPASE HMA4-RELATED"/>
    <property type="match status" value="1"/>
</dbReference>
<evidence type="ECO:0000256" key="10">
    <source>
        <dbReference type="ARBA" id="ARBA00023136"/>
    </source>
</evidence>
<evidence type="ECO:0000256" key="2">
    <source>
        <dbReference type="ARBA" id="ARBA00006024"/>
    </source>
</evidence>
<accession>A0A2I0APV6</accession>
<dbReference type="EMBL" id="KZ451963">
    <property type="protein sequence ID" value="PKA57555.1"/>
    <property type="molecule type" value="Genomic_DNA"/>
</dbReference>
<keyword evidence="9 13" id="KW-1133">Transmembrane helix</keyword>
<dbReference type="GO" id="GO:0016463">
    <property type="term" value="F:P-type zinc transporter activity"/>
    <property type="evidence" value="ECO:0007669"/>
    <property type="project" value="UniProtKB-EC"/>
</dbReference>
<feature type="transmembrane region" description="Helical" evidence="13">
    <location>
        <begin position="347"/>
        <end position="372"/>
    </location>
</feature>
<dbReference type="CDD" id="cd02079">
    <property type="entry name" value="P-type_ATPase_HM"/>
    <property type="match status" value="1"/>
</dbReference>
<dbReference type="SFLD" id="SFLDS00003">
    <property type="entry name" value="Haloacid_Dehalogenase"/>
    <property type="match status" value="1"/>
</dbReference>
<feature type="transmembrane region" description="Helical" evidence="13">
    <location>
        <begin position="316"/>
        <end position="335"/>
    </location>
</feature>
<dbReference type="STRING" id="1088818.A0A2I0APV6"/>
<dbReference type="EC" id="3.6.3.3" evidence="15"/>
<keyword evidence="5 13" id="KW-0479">Metal-binding</keyword>
<dbReference type="AlphaFoldDB" id="A0A2I0APV6"/>
<dbReference type="Gene3D" id="3.40.50.1000">
    <property type="entry name" value="HAD superfamily/HAD-like"/>
    <property type="match status" value="1"/>
</dbReference>
<dbReference type="SUPFAM" id="SSF55008">
    <property type="entry name" value="HMA, heavy metal-associated domain"/>
    <property type="match status" value="1"/>
</dbReference>
<name>A0A2I0APV6_9ASPA</name>
<evidence type="ECO:0000256" key="12">
    <source>
        <dbReference type="ARBA" id="ARBA00049338"/>
    </source>
</evidence>
<keyword evidence="4 13" id="KW-0812">Transmembrane</keyword>
<proteinExistence type="inferred from homology"/>
<keyword evidence="10 13" id="KW-0472">Membrane</keyword>
<dbReference type="GO" id="GO:0046872">
    <property type="term" value="F:metal ion binding"/>
    <property type="evidence" value="ECO:0007669"/>
    <property type="project" value="UniProtKB-KW"/>
</dbReference>
<dbReference type="GO" id="GO:0005524">
    <property type="term" value="F:ATP binding"/>
    <property type="evidence" value="ECO:0007669"/>
    <property type="project" value="UniProtKB-UniRule"/>
</dbReference>
<dbReference type="InterPro" id="IPR036163">
    <property type="entry name" value="HMA_dom_sf"/>
</dbReference>
<feature type="transmembrane region" description="Helical" evidence="13">
    <location>
        <begin position="654"/>
        <end position="674"/>
    </location>
</feature>
<dbReference type="InterPro" id="IPR023214">
    <property type="entry name" value="HAD_sf"/>
</dbReference>
<sequence length="961" mass="103996">MEGVEINKSKEKQIQKSYFDVLGICCSSEVPLIEKILQPLEGVQKVSVFVPSKTVVVVHNANQISQLQIVKALNQARLEASIRAYNSEKIIRKWPSPNIQASGLLLILSLFKRFCPPLRWLALTAVVIGLPQILLRSFAAARRFTLDINILILIAVGGAVALRDFTEAAFIVFLFTIAQWLESMASLKATAGMNSLMSLTPQKAILAETGEEVEAKDVMINTIIAVKAGELIPIDGVVVEGRSEVDESSLTGESFPVAKHPQSPVWAGTLNIDGYISVKTTAKAEHSAAAKMARMVDEAQASKSKTQRIIDSCAKYYTPVVVLIAASITLIPLMLKFHNAKHWFKLSLVLLVSACPCALVLSTPVATFCAFLKAAKMGLFVKGGDVFEDLAKTKVVAFDKTGTITRGEFSVTELKTLTAEVTMPMLLYWVSSIESKSSHPMASALVDYARRNSIIPKPEQVDGFHIYPGEGVSGEINGRRIYIGNKRIAMRAQSEAVPQSGDMKEVGTEGYVFLDAIPIGVFLLFDTCRTGAKKGIEELKAMGMKTAMLTGDSESAALYTQKQLGNSIEAVYSGLFPEDKVRTVEDLKKEQGSVTMVGDGMNDAPALAIANVGISMGISGSAVAMETSHITLMSNDICKVPKIIKLARSMSRKIVENIIFSLITKLSIIILAVAGHPLLWAAALADVGTCLIVITNSMMLMQTETKNTKCLHKSCGQHSTCHNHHRKSASDPSSQCCKSKSETFCCAKETVKEQGESSCDPSGRCCHSKSETFCCAKEKVKEQEGESACYPSSGCCHSKSETFCCAKEMVKELEGQSSCNSSGQCCHSKPETSCCGNDKVKEKEGESACDPLGHCCHSKYETSCCGNEKVKEQEGESACEPSSGCCPSKSETFCCGNEKVKLNHDPSCCKSNMKGCQKEATNSSSHACKSKRCCSSYKKECSRKEAVMKSGIIELQQITIV</sequence>
<dbReference type="GO" id="GO:0008551">
    <property type="term" value="F:P-type cadmium transporter activity"/>
    <property type="evidence" value="ECO:0007669"/>
    <property type="project" value="UniProtKB-EC"/>
</dbReference>
<keyword evidence="16" id="KW-1185">Reference proteome</keyword>
<dbReference type="FunFam" id="3.30.70.100:FF:000022">
    <property type="entry name" value="Putative cadmium/zinc-transporting ATPase 3"/>
    <property type="match status" value="1"/>
</dbReference>
<gene>
    <name evidence="15" type="primary">HMA2</name>
    <name evidence="15" type="ORF">AXF42_Ash018530</name>
</gene>
<feature type="transmembrane region" description="Helical" evidence="13">
    <location>
        <begin position="118"/>
        <end position="135"/>
    </location>
</feature>
<dbReference type="NCBIfam" id="TIGR01494">
    <property type="entry name" value="ATPase_P-type"/>
    <property type="match status" value="1"/>
</dbReference>
<evidence type="ECO:0000256" key="9">
    <source>
        <dbReference type="ARBA" id="ARBA00022989"/>
    </source>
</evidence>
<dbReference type="InterPro" id="IPR044492">
    <property type="entry name" value="P_typ_ATPase_HD_dom"/>
</dbReference>
<keyword evidence="3" id="KW-0104">Cadmium</keyword>
<comment type="catalytic activity">
    <reaction evidence="12">
        <text>Cd(2+)(in) + ATP + H2O = Cd(2+)(out) + ADP + phosphate + H(+)</text>
        <dbReference type="Rhea" id="RHEA:12132"/>
        <dbReference type="ChEBI" id="CHEBI:15377"/>
        <dbReference type="ChEBI" id="CHEBI:15378"/>
        <dbReference type="ChEBI" id="CHEBI:30616"/>
        <dbReference type="ChEBI" id="CHEBI:43474"/>
        <dbReference type="ChEBI" id="CHEBI:48775"/>
        <dbReference type="ChEBI" id="CHEBI:456216"/>
        <dbReference type="EC" id="7.2.2.21"/>
    </reaction>
</comment>
<dbReference type="EC" id="3.6.3.5" evidence="15"/>
<evidence type="ECO:0000256" key="4">
    <source>
        <dbReference type="ARBA" id="ARBA00022692"/>
    </source>
</evidence>
<dbReference type="CDD" id="cd00371">
    <property type="entry name" value="HMA"/>
    <property type="match status" value="1"/>
</dbReference>
<dbReference type="InterPro" id="IPR018303">
    <property type="entry name" value="ATPase_P-typ_P_site"/>
</dbReference>